<evidence type="ECO:0000256" key="6">
    <source>
        <dbReference type="ARBA" id="ARBA00023136"/>
    </source>
</evidence>
<feature type="transmembrane region" description="Helical" evidence="7">
    <location>
        <begin position="21"/>
        <end position="41"/>
    </location>
</feature>
<comment type="similarity">
    <text evidence="2">Belongs to the bacterial sugar transferase family.</text>
</comment>
<comment type="subcellular location">
    <subcellularLocation>
        <location evidence="1">Membrane</location>
        <topology evidence="1">Multi-pass membrane protein</topology>
    </subcellularLocation>
</comment>
<sequence>MSKISNGSKQYYANGSNIIRRMVIAADFAIATAILLVYIRFFPKLVPLFFHTQPRMTIIVAIFAMMVAQYLSSTIIHLRQVTFEQVLYRSVRLAAIHSACLFLCLRLICDGGGFFRFTIIYFVSFCLVLIASRLLELLILRKYRIAGGNTRSVVFVGNDPAVCDLYRKITALPFTGYHIKGYYADHDIEKAPEGFKRLGSYEELHHFMHDNMEFKAENAEPNAQAPSRFADDIFCCLSHNDADMIVEIMRFCDKNVIQFYYLPRMFANYKLNLISEPFMGQTLFTNRKEPLTLMSNRILKRGFDLLVSGFICLCMLPLFPIIALLIKLQSPGPVFFRQARTGFLGETFQCLKFRSMHVNKDADTVQATANDPRKFAFGSFMRKTNIDEFPQFINVLKGDMSIVGPRPHMLHHTEIYSKLIDKYMVRHFSKPGITGWAQVTGYRGETKELWQMEERIHRDIWYNENWTFFLDLKIIAMTAKSLFVPDKHAY</sequence>
<dbReference type="EMBL" id="UGTJ01000001">
    <property type="protein sequence ID" value="SUB79052.1"/>
    <property type="molecule type" value="Genomic_DNA"/>
</dbReference>
<name>A0AAQ1UGD1_9BACT</name>
<feature type="transmembrane region" description="Helical" evidence="7">
    <location>
        <begin position="303"/>
        <end position="326"/>
    </location>
</feature>
<keyword evidence="5 7" id="KW-1133">Transmembrane helix</keyword>
<keyword evidence="4 7" id="KW-0812">Transmembrane</keyword>
<evidence type="ECO:0000256" key="3">
    <source>
        <dbReference type="ARBA" id="ARBA00022679"/>
    </source>
</evidence>
<dbReference type="GO" id="GO:0016020">
    <property type="term" value="C:membrane"/>
    <property type="evidence" value="ECO:0007669"/>
    <property type="project" value="UniProtKB-SubCell"/>
</dbReference>
<gene>
    <name evidence="9" type="primary">wcaJ_1</name>
    <name evidence="9" type="ORF">NCTC13063_00305</name>
</gene>
<dbReference type="PANTHER" id="PTHR30576:SF0">
    <property type="entry name" value="UNDECAPRENYL-PHOSPHATE N-ACETYLGALACTOSAMINYL 1-PHOSPHATE TRANSFERASE-RELATED"/>
    <property type="match status" value="1"/>
</dbReference>
<keyword evidence="6 7" id="KW-0472">Membrane</keyword>
<dbReference type="Pfam" id="PF02397">
    <property type="entry name" value="Bac_transf"/>
    <property type="match status" value="1"/>
</dbReference>
<dbReference type="GO" id="GO:0016780">
    <property type="term" value="F:phosphotransferase activity, for other substituted phosphate groups"/>
    <property type="evidence" value="ECO:0007669"/>
    <property type="project" value="TreeGrafter"/>
</dbReference>
<reference evidence="9 10" key="1">
    <citation type="submission" date="2018-06" db="EMBL/GenBank/DDBJ databases">
        <authorList>
            <consortium name="Pathogen Informatics"/>
            <person name="Doyle S."/>
        </authorList>
    </citation>
    <scope>NUCLEOTIDE SEQUENCE [LARGE SCALE GENOMIC DNA]</scope>
    <source>
        <strain evidence="9 10">NCTC13063</strain>
    </source>
</reference>
<evidence type="ECO:0000256" key="1">
    <source>
        <dbReference type="ARBA" id="ARBA00004141"/>
    </source>
</evidence>
<dbReference type="Pfam" id="PF13727">
    <property type="entry name" value="CoA_binding_3"/>
    <property type="match status" value="1"/>
</dbReference>
<dbReference type="InterPro" id="IPR003362">
    <property type="entry name" value="Bact_transf"/>
</dbReference>
<keyword evidence="3 9" id="KW-0808">Transferase</keyword>
<feature type="domain" description="Bacterial sugar transferase" evidence="8">
    <location>
        <begin position="300"/>
        <end position="483"/>
    </location>
</feature>
<organism evidence="9 10">
    <name type="scientific">Segatella buccae</name>
    <dbReference type="NCBI Taxonomy" id="28126"/>
    <lineage>
        <taxon>Bacteria</taxon>
        <taxon>Pseudomonadati</taxon>
        <taxon>Bacteroidota</taxon>
        <taxon>Bacteroidia</taxon>
        <taxon>Bacteroidales</taxon>
        <taxon>Prevotellaceae</taxon>
        <taxon>Segatella</taxon>
    </lineage>
</organism>
<evidence type="ECO:0000256" key="4">
    <source>
        <dbReference type="ARBA" id="ARBA00022692"/>
    </source>
</evidence>
<feature type="transmembrane region" description="Helical" evidence="7">
    <location>
        <begin position="90"/>
        <end position="108"/>
    </location>
</feature>
<feature type="transmembrane region" description="Helical" evidence="7">
    <location>
        <begin position="56"/>
        <end position="78"/>
    </location>
</feature>
<evidence type="ECO:0000259" key="8">
    <source>
        <dbReference type="Pfam" id="PF02397"/>
    </source>
</evidence>
<evidence type="ECO:0000256" key="5">
    <source>
        <dbReference type="ARBA" id="ARBA00022989"/>
    </source>
</evidence>
<comment type="caution">
    <text evidence="9">The sequence shown here is derived from an EMBL/GenBank/DDBJ whole genome shotgun (WGS) entry which is preliminary data.</text>
</comment>
<dbReference type="InterPro" id="IPR017475">
    <property type="entry name" value="EPS_sugar_tfrase"/>
</dbReference>
<evidence type="ECO:0000313" key="9">
    <source>
        <dbReference type="EMBL" id="SUB79052.1"/>
    </source>
</evidence>
<accession>A0AAQ1UGD1</accession>
<dbReference type="NCBIfam" id="TIGR03025">
    <property type="entry name" value="EPS_sugtrans"/>
    <property type="match status" value="1"/>
</dbReference>
<proteinExistence type="inferred from homology"/>
<evidence type="ECO:0000256" key="2">
    <source>
        <dbReference type="ARBA" id="ARBA00006464"/>
    </source>
</evidence>
<dbReference type="AlphaFoldDB" id="A0AAQ1UGD1"/>
<dbReference type="PANTHER" id="PTHR30576">
    <property type="entry name" value="COLANIC BIOSYNTHESIS UDP-GLUCOSE LIPID CARRIER TRANSFERASE"/>
    <property type="match status" value="1"/>
</dbReference>
<dbReference type="Proteomes" id="UP000255283">
    <property type="component" value="Unassembled WGS sequence"/>
</dbReference>
<protein>
    <submittedName>
        <fullName evidence="9">Colanic biosynthesis UDP-glucose lipid carrier transferase</fullName>
    </submittedName>
</protein>
<evidence type="ECO:0000313" key="10">
    <source>
        <dbReference type="Proteomes" id="UP000255283"/>
    </source>
</evidence>
<evidence type="ECO:0000256" key="7">
    <source>
        <dbReference type="SAM" id="Phobius"/>
    </source>
</evidence>
<feature type="transmembrane region" description="Helical" evidence="7">
    <location>
        <begin position="114"/>
        <end position="135"/>
    </location>
</feature>